<protein>
    <submittedName>
        <fullName evidence="2">Uncharacterized protein</fullName>
    </submittedName>
</protein>
<evidence type="ECO:0000313" key="3">
    <source>
        <dbReference type="Proteomes" id="UP000316639"/>
    </source>
</evidence>
<evidence type="ECO:0000256" key="1">
    <source>
        <dbReference type="SAM" id="MobiDB-lite"/>
    </source>
</evidence>
<comment type="caution">
    <text evidence="2">The sequence shown here is derived from an EMBL/GenBank/DDBJ whole genome shotgun (WGS) entry which is preliminary data.</text>
</comment>
<evidence type="ECO:0000313" key="2">
    <source>
        <dbReference type="EMBL" id="TWP54337.1"/>
    </source>
</evidence>
<keyword evidence="3" id="KW-1185">Reference proteome</keyword>
<reference evidence="2 3" key="1">
    <citation type="submission" date="2019-07" db="EMBL/GenBank/DDBJ databases">
        <title>Lentzea xizangensis sp. nov., isolated from Qinghai-Tibetan Plateau Soils.</title>
        <authorList>
            <person name="Huang J."/>
        </authorList>
    </citation>
    <scope>NUCLEOTIDE SEQUENCE [LARGE SCALE GENOMIC DNA]</scope>
    <source>
        <strain evidence="2 3">FXJ1.1311</strain>
    </source>
</reference>
<dbReference type="AlphaFoldDB" id="A0A563F2Z3"/>
<sequence>MTDSAAYSTSTTTPPDLHGRSFRHLQCQQVGARSGCARRPKPWRSPGTSRSSHTAALGSAGGRLRCRPGRQRPPARCGNTTSLSLTSHTNPHDHRPSHGHGSRARTEFHEQNHCLDDVDPYRGLYEPVTPQRLDRTEIGEWRRLLDEAWRLLAGALPDFARAVSAGMDSLVPKPRVQFRNPSASTGEAFGSAIVGCPT</sequence>
<dbReference type="Proteomes" id="UP000316639">
    <property type="component" value="Unassembled WGS sequence"/>
</dbReference>
<dbReference type="OrthoDB" id="796761at2"/>
<organism evidence="2 3">
    <name type="scientific">Lentzea tibetensis</name>
    <dbReference type="NCBI Taxonomy" id="2591470"/>
    <lineage>
        <taxon>Bacteria</taxon>
        <taxon>Bacillati</taxon>
        <taxon>Actinomycetota</taxon>
        <taxon>Actinomycetes</taxon>
        <taxon>Pseudonocardiales</taxon>
        <taxon>Pseudonocardiaceae</taxon>
        <taxon>Lentzea</taxon>
    </lineage>
</organism>
<gene>
    <name evidence="2" type="ORF">FKR81_01960</name>
</gene>
<feature type="region of interest" description="Disordered" evidence="1">
    <location>
        <begin position="1"/>
        <end position="104"/>
    </location>
</feature>
<proteinExistence type="predicted"/>
<feature type="compositionally biased region" description="Low complexity" evidence="1">
    <location>
        <begin position="1"/>
        <end position="16"/>
    </location>
</feature>
<dbReference type="EMBL" id="VOBR01000001">
    <property type="protein sequence ID" value="TWP54337.1"/>
    <property type="molecule type" value="Genomic_DNA"/>
</dbReference>
<name>A0A563F2Z3_9PSEU</name>
<accession>A0A563F2Z3</accession>